<keyword evidence="4" id="KW-1185">Reference proteome</keyword>
<feature type="chain" id="PRO_5046078173" evidence="2">
    <location>
        <begin position="20"/>
        <end position="1037"/>
    </location>
</feature>
<dbReference type="InterPro" id="IPR028994">
    <property type="entry name" value="Integrin_alpha_N"/>
</dbReference>
<dbReference type="RefSeq" id="WP_308984263.1">
    <property type="nucleotide sequence ID" value="NZ_JARXIC010000006.1"/>
</dbReference>
<dbReference type="PANTHER" id="PTHR44103:SF1">
    <property type="entry name" value="PROPROTEIN CONVERTASE P"/>
    <property type="match status" value="1"/>
</dbReference>
<organism evidence="3 4">
    <name type="scientific">Thalassobacterium sedimentorum</name>
    <dbReference type="NCBI Taxonomy" id="3041258"/>
    <lineage>
        <taxon>Bacteria</taxon>
        <taxon>Pseudomonadati</taxon>
        <taxon>Verrucomicrobiota</taxon>
        <taxon>Opitutia</taxon>
        <taxon>Puniceicoccales</taxon>
        <taxon>Coraliomargaritaceae</taxon>
        <taxon>Thalassobacterium</taxon>
    </lineage>
</organism>
<name>A0ABU1AJ40_9BACT</name>
<proteinExistence type="predicted"/>
<dbReference type="SUPFAM" id="SSF49899">
    <property type="entry name" value="Concanavalin A-like lectins/glucanases"/>
    <property type="match status" value="1"/>
</dbReference>
<keyword evidence="1 2" id="KW-0732">Signal</keyword>
<dbReference type="SUPFAM" id="SSF69318">
    <property type="entry name" value="Integrin alpha N-terminal domain"/>
    <property type="match status" value="2"/>
</dbReference>
<evidence type="ECO:0000313" key="3">
    <source>
        <dbReference type="EMBL" id="MDQ8193776.1"/>
    </source>
</evidence>
<gene>
    <name evidence="3" type="ORF">QEH59_05040</name>
</gene>
<protein>
    <submittedName>
        <fullName evidence="3">FG-GAP-like repeat-containing protein</fullName>
    </submittedName>
</protein>
<dbReference type="Gene3D" id="2.130.10.130">
    <property type="entry name" value="Integrin alpha, N-terminal"/>
    <property type="match status" value="1"/>
</dbReference>
<dbReference type="EMBL" id="JARXIC010000006">
    <property type="protein sequence ID" value="MDQ8193776.1"/>
    <property type="molecule type" value="Genomic_DNA"/>
</dbReference>
<comment type="caution">
    <text evidence="3">The sequence shown here is derived from an EMBL/GenBank/DDBJ whole genome shotgun (WGS) entry which is preliminary data.</text>
</comment>
<accession>A0ABU1AJ40</accession>
<sequence length="1037" mass="117053">MHQRLLLILCSILSFVSQAKLQAGFTFYSGFESLQAEYAAGDAKIQISDQLPLIDLVTFPTGKFGSGVQLAPNQWLRIALDQNVSFDQGSLSFWIQPHYTIPDYDRANRTAEQYLFAFNTRTGDCFELKIVNDKNSYLALTLGSNKSNRRTLRYPLTTPLNQSEWYPITVRWQRKSTLTIEAAGQAPQNYTDFSMPDIPEEMGHDLFIGSNADVLIFRRSLQSFDGIIDELKISSQMDQDMSQFPKITPESVPEKIPDLTWLTENAARQIIRIVPQQKSTFKKSPALVELDIKEVSTRSPAQRNQLIKTFRLIRYNDNGIPIPYDTKIETEEKYSHPFLATFDDLDRSKLTLRFNHAGLEPAWYGLYYDFDNESSQHSPMQIPMIGNGEKLRIGDKNSIGQFSAGISGGFDVADFDGDGDWDIWANSGTHFVRRGFDLNYGNFYYDGLAKNTGLPDLVDAPTRVISRNSLTGSISGNTTPCIGDLNGDGKLDVLYYGHSTHEWWELEMVHGKPEIVKIHKLNLTAAPSKREIKVTLYDYNKDGLLDIVTGFMRLNPVTNDPLKPEILHVILNIGSVREPKFDNENPLKINLPDNGDGEWQYSFIDLNNDGLDDILSAGFNTRFFTYLNTGSAKAPIYTNRKQLRTFDGHEIYTPQQLNYARVVDWDHDGDVDILFSGENTTMGLLENIAEPDGPAQFRQTTWIQQQQPVIDAGSLAIPALADIDSDGDLDIIAGNSNPHLYLFENHGDTERPFWGHRKRIEAAGNPIDLRPGPVGSLQSKHENDWGYNNPEVADWTGDGLLDIVAQGNRMDHILFKNIGTQRVPYFARGEQLMLDSEGANVPLPHGFPYIPTPGSLITVHRSRPAMVDWNGDGLMDYVALDSESQFRVYLRKQDEDGTLRLTLGHTLSLHGNHDRAIAIVRTPPEEWTRPGYAGRTVINVADWDGDGDYDIVLNNINARLYENVSGNVENAQFEDRGNLVQERLSAHNVAPELVDWDSDGLLDFFLGTEEGQIYFFSRAYIEHGNLPYSLYPEEHRH</sequence>
<feature type="signal peptide" evidence="2">
    <location>
        <begin position="1"/>
        <end position="19"/>
    </location>
</feature>
<evidence type="ECO:0000256" key="2">
    <source>
        <dbReference type="SAM" id="SignalP"/>
    </source>
</evidence>
<dbReference type="PANTHER" id="PTHR44103">
    <property type="entry name" value="PROPROTEIN CONVERTASE P"/>
    <property type="match status" value="1"/>
</dbReference>
<evidence type="ECO:0000313" key="4">
    <source>
        <dbReference type="Proteomes" id="UP001243717"/>
    </source>
</evidence>
<dbReference type="InterPro" id="IPR013320">
    <property type="entry name" value="ConA-like_dom_sf"/>
</dbReference>
<dbReference type="Gene3D" id="2.60.120.200">
    <property type="match status" value="1"/>
</dbReference>
<dbReference type="InterPro" id="IPR013517">
    <property type="entry name" value="FG-GAP"/>
</dbReference>
<evidence type="ECO:0000256" key="1">
    <source>
        <dbReference type="ARBA" id="ARBA00022729"/>
    </source>
</evidence>
<reference evidence="3 4" key="1">
    <citation type="submission" date="2023-04" db="EMBL/GenBank/DDBJ databases">
        <title>A novel bacteria isolated from coastal sediment.</title>
        <authorList>
            <person name="Liu X.-J."/>
            <person name="Du Z.-J."/>
        </authorList>
    </citation>
    <scope>NUCLEOTIDE SEQUENCE [LARGE SCALE GENOMIC DNA]</scope>
    <source>
        <strain evidence="3 4">SDUM461004</strain>
    </source>
</reference>
<dbReference type="Proteomes" id="UP001243717">
    <property type="component" value="Unassembled WGS sequence"/>
</dbReference>
<dbReference type="Pfam" id="PF13517">
    <property type="entry name" value="FG-GAP_3"/>
    <property type="match status" value="1"/>
</dbReference>